<name>A0A3D9FFC6_9SPHN</name>
<comment type="caution">
    <text evidence="1">The sequence shown here is derived from an EMBL/GenBank/DDBJ whole genome shotgun (WGS) entry which is preliminary data.</text>
</comment>
<dbReference type="Proteomes" id="UP000256310">
    <property type="component" value="Unassembled WGS sequence"/>
</dbReference>
<dbReference type="EMBL" id="QRDP01000004">
    <property type="protein sequence ID" value="RED16453.1"/>
    <property type="molecule type" value="Genomic_DNA"/>
</dbReference>
<dbReference type="AlphaFoldDB" id="A0A3D9FFC6"/>
<reference evidence="1 2" key="1">
    <citation type="submission" date="2018-07" db="EMBL/GenBank/DDBJ databases">
        <title>Genomic Encyclopedia of Type Strains, Phase IV (KMG-IV): sequencing the most valuable type-strain genomes for metagenomic binning, comparative biology and taxonomic classification.</title>
        <authorList>
            <person name="Goeker M."/>
        </authorList>
    </citation>
    <scope>NUCLEOTIDE SEQUENCE [LARGE SCALE GENOMIC DNA]</scope>
    <source>
        <strain evidence="1 2">DSM 26725</strain>
    </source>
</reference>
<gene>
    <name evidence="1" type="ORF">DFR46_1476</name>
</gene>
<proteinExistence type="predicted"/>
<organism evidence="1 2">
    <name type="scientific">Parasphingopyxis lamellibrachiae</name>
    <dbReference type="NCBI Taxonomy" id="680125"/>
    <lineage>
        <taxon>Bacteria</taxon>
        <taxon>Pseudomonadati</taxon>
        <taxon>Pseudomonadota</taxon>
        <taxon>Alphaproteobacteria</taxon>
        <taxon>Sphingomonadales</taxon>
        <taxon>Sphingomonadaceae</taxon>
        <taxon>Parasphingopyxis</taxon>
    </lineage>
</organism>
<evidence type="ECO:0000313" key="2">
    <source>
        <dbReference type="Proteomes" id="UP000256310"/>
    </source>
</evidence>
<protein>
    <submittedName>
        <fullName evidence="1">Uncharacterized protein</fullName>
    </submittedName>
</protein>
<sequence>MLPGLGHPVHILYRFWNDFQNTENLSTFLCSGQLAIRAIYQNKIAGFVVLKQTRTTALVSEAEVTFIIGIKSPKSFKPKTRLAHSHSIVPGGFDV</sequence>
<keyword evidence="2" id="KW-1185">Reference proteome</keyword>
<accession>A0A3D9FFC6</accession>
<evidence type="ECO:0000313" key="1">
    <source>
        <dbReference type="EMBL" id="RED16453.1"/>
    </source>
</evidence>